<dbReference type="AlphaFoldDB" id="A0A9P8CDD6"/>
<accession>A0A9P8CDD6</accession>
<organism evidence="1 2">
    <name type="scientific">Calycina marina</name>
    <dbReference type="NCBI Taxonomy" id="1763456"/>
    <lineage>
        <taxon>Eukaryota</taxon>
        <taxon>Fungi</taxon>
        <taxon>Dikarya</taxon>
        <taxon>Ascomycota</taxon>
        <taxon>Pezizomycotina</taxon>
        <taxon>Leotiomycetes</taxon>
        <taxon>Helotiales</taxon>
        <taxon>Pezizellaceae</taxon>
        <taxon>Calycina</taxon>
    </lineage>
</organism>
<dbReference type="Proteomes" id="UP000887226">
    <property type="component" value="Unassembled WGS sequence"/>
</dbReference>
<gene>
    <name evidence="1" type="ORF">BJ878DRAFT_167741</name>
</gene>
<evidence type="ECO:0000313" key="2">
    <source>
        <dbReference type="Proteomes" id="UP000887226"/>
    </source>
</evidence>
<sequence length="398" mass="45356">MPLCTKQIVNLPNINNIFDLPNLVVSTDDPNFELDKLEPPQQNAREDARQMIQQAVGQHGTFVPTLLVYSLGIGNNTWDVCSVKLHGTLSKYFQQVNKVNEPFHLEYDPIQPRWPIDSVFPHLKWTKKPCLAIFVPALTQRLPSRLSISNIWANPFAETPLTPGKPLKDDTMGPVIPTIPVNSRGQRAKYVETQSECVPIEAQSLSPAQPPNPSAYYLPQAVPYRLCILNDYQVLAAVRGAAKAMFGKYKQRYHSGGWQAVEVYCKREQERLELQFEAASSVWRQWEQFIIRYMPCTREAAMDVDVIFTDLVDRSVHDHILLCATHMAQSQFHYGVEAEVNTIRVVEEERSGFMGRRLRADGGFQAGLLPAARPLKKEAEKEIIWKDWLNMDVLHEHP</sequence>
<name>A0A9P8CDD6_9HELO</name>
<protein>
    <submittedName>
        <fullName evidence="1">Uncharacterized protein</fullName>
    </submittedName>
</protein>
<dbReference type="EMBL" id="MU254068">
    <property type="protein sequence ID" value="KAG9242490.1"/>
    <property type="molecule type" value="Genomic_DNA"/>
</dbReference>
<proteinExistence type="predicted"/>
<reference evidence="1" key="1">
    <citation type="journal article" date="2021" name="IMA Fungus">
        <title>Genomic characterization of three marine fungi, including Emericellopsis atlantica sp. nov. with signatures of a generalist lifestyle and marine biomass degradation.</title>
        <authorList>
            <person name="Hagestad O.C."/>
            <person name="Hou L."/>
            <person name="Andersen J.H."/>
            <person name="Hansen E.H."/>
            <person name="Altermark B."/>
            <person name="Li C."/>
            <person name="Kuhnert E."/>
            <person name="Cox R.J."/>
            <person name="Crous P.W."/>
            <person name="Spatafora J.W."/>
            <person name="Lail K."/>
            <person name="Amirebrahimi M."/>
            <person name="Lipzen A."/>
            <person name="Pangilinan J."/>
            <person name="Andreopoulos W."/>
            <person name="Hayes R.D."/>
            <person name="Ng V."/>
            <person name="Grigoriev I.V."/>
            <person name="Jackson S.A."/>
            <person name="Sutton T.D.S."/>
            <person name="Dobson A.D.W."/>
            <person name="Rama T."/>
        </authorList>
    </citation>
    <scope>NUCLEOTIDE SEQUENCE</scope>
    <source>
        <strain evidence="1">TRa3180A</strain>
    </source>
</reference>
<keyword evidence="2" id="KW-1185">Reference proteome</keyword>
<comment type="caution">
    <text evidence="1">The sequence shown here is derived from an EMBL/GenBank/DDBJ whole genome shotgun (WGS) entry which is preliminary data.</text>
</comment>
<evidence type="ECO:0000313" key="1">
    <source>
        <dbReference type="EMBL" id="KAG9242490.1"/>
    </source>
</evidence>